<proteinExistence type="predicted"/>
<name>A0A8S5QP00_9CAUD</name>
<evidence type="ECO:0000313" key="1">
    <source>
        <dbReference type="EMBL" id="DAE20545.1"/>
    </source>
</evidence>
<organism evidence="1">
    <name type="scientific">Caudovirales sp. ctSH72</name>
    <dbReference type="NCBI Taxonomy" id="2826773"/>
    <lineage>
        <taxon>Viruses</taxon>
        <taxon>Duplodnaviria</taxon>
        <taxon>Heunggongvirae</taxon>
        <taxon>Uroviricota</taxon>
        <taxon>Caudoviricetes</taxon>
    </lineage>
</organism>
<accession>A0A8S5QP00</accession>
<protein>
    <submittedName>
        <fullName evidence="1">Uncharacterized protein</fullName>
    </submittedName>
</protein>
<dbReference type="EMBL" id="BK015697">
    <property type="protein sequence ID" value="DAE20545.1"/>
    <property type="molecule type" value="Genomic_DNA"/>
</dbReference>
<sequence length="42" mass="4981">MYTLCTFMNTHTFSLSACYIYIYRRFFAHSTHSAHSAPHHID</sequence>
<reference evidence="1" key="1">
    <citation type="journal article" date="2021" name="Proc. Natl. Acad. Sci. U.S.A.">
        <title>A Catalog of Tens of Thousands of Viruses from Human Metagenomes Reveals Hidden Associations with Chronic Diseases.</title>
        <authorList>
            <person name="Tisza M.J."/>
            <person name="Buck C.B."/>
        </authorList>
    </citation>
    <scope>NUCLEOTIDE SEQUENCE</scope>
    <source>
        <strain evidence="1">CtSH72</strain>
    </source>
</reference>